<dbReference type="PANTHER" id="PTHR43756">
    <property type="entry name" value="CHOLINE MONOOXYGENASE, CHLOROPLASTIC"/>
    <property type="match status" value="1"/>
</dbReference>
<keyword evidence="13" id="KW-0472">Membrane</keyword>
<organism evidence="15 16">
    <name type="scientific">Aspergillus brasiliensis</name>
    <dbReference type="NCBI Taxonomy" id="319629"/>
    <lineage>
        <taxon>Eukaryota</taxon>
        <taxon>Fungi</taxon>
        <taxon>Dikarya</taxon>
        <taxon>Ascomycota</taxon>
        <taxon>Pezizomycotina</taxon>
        <taxon>Eurotiomycetes</taxon>
        <taxon>Eurotiomycetidae</taxon>
        <taxon>Eurotiales</taxon>
        <taxon>Aspergillaceae</taxon>
        <taxon>Aspergillus</taxon>
        <taxon>Aspergillus subgen. Circumdati</taxon>
    </lineage>
</organism>
<keyword evidence="7" id="KW-0001">2Fe-2S</keyword>
<dbReference type="InterPro" id="IPR001663">
    <property type="entry name" value="Rng_hydr_dOase-A"/>
</dbReference>
<comment type="pathway">
    <text evidence="3">Amine and polyamine biosynthesis; betaine biosynthesis via choline pathway; betaine aldehyde from choline (monooxygenase route): step 1/1.</text>
</comment>
<dbReference type="EMBL" id="BROQ01000043">
    <property type="protein sequence ID" value="GKZ21762.1"/>
    <property type="molecule type" value="Genomic_DNA"/>
</dbReference>
<dbReference type="Pfam" id="PF00848">
    <property type="entry name" value="Ring_hydroxyl_A"/>
    <property type="match status" value="1"/>
</dbReference>
<evidence type="ECO:0000256" key="1">
    <source>
        <dbReference type="ARBA" id="ARBA00001962"/>
    </source>
</evidence>
<dbReference type="GO" id="GO:0019133">
    <property type="term" value="F:choline monooxygenase activity"/>
    <property type="evidence" value="ECO:0007669"/>
    <property type="project" value="UniProtKB-EC"/>
</dbReference>
<protein>
    <recommendedName>
        <fullName evidence="6">Choline monooxygenase, chloroplastic</fullName>
        <ecNumber evidence="5">1.14.15.7</ecNumber>
    </recommendedName>
</protein>
<feature type="transmembrane region" description="Helical" evidence="13">
    <location>
        <begin position="42"/>
        <end position="61"/>
    </location>
</feature>
<evidence type="ECO:0000256" key="10">
    <source>
        <dbReference type="ARBA" id="ARBA00023004"/>
    </source>
</evidence>
<dbReference type="SUPFAM" id="SSF50022">
    <property type="entry name" value="ISP domain"/>
    <property type="match status" value="1"/>
</dbReference>
<dbReference type="Gene3D" id="2.102.10.10">
    <property type="entry name" value="Rieske [2Fe-2S] iron-sulphur domain"/>
    <property type="match status" value="1"/>
</dbReference>
<keyword evidence="10" id="KW-0408">Iron</keyword>
<dbReference type="SUPFAM" id="SSF103473">
    <property type="entry name" value="MFS general substrate transporter"/>
    <property type="match status" value="1"/>
</dbReference>
<dbReference type="PRINTS" id="PR00090">
    <property type="entry name" value="RNGDIOXGNASE"/>
</dbReference>
<sequence>MAENAGFSSTLALYLISIINAASIFGRLIPPQLADVFGHFNVLTLCCFGTGVSMLCLWLPFNYHPSHAGIIVFAAVYGFVSGAVVSLMMPCVAKVGDLQTLGQRFGTFQLIMSVSCLTGLPIMGAILEKQDYTDYSGLQLFGWSSSTPEKSSTPRSLPASWYRSDAMYQLERRAIFSKRWMLLTHSSRLTKPGDFLSFTISNFSFFLTRDRDGNINGFHNICRHRAYPVVQARSGTTSILSCKYHGWSYGLKGNLSKAPRFETVESFDKSQHGLLPIHVHIDKAGFVWVNLEAGDPEVKWEDDFEKIDEEPRMQDFDFDGEYTFDHYWEMDIEANWKLLIENYNECYHCATSHPLINGVSDLPRYRVEPKARYMEHHIFNKDNIDAQFRRSITYFYPTTSVTVTDKFFYIQRMIPVSATTSKIENEVYRHRDATDEEFANINAFYRQVLDEDKDLCVGAQENLSAGVFINGELHPDKEKGPIHFQDHVKTMVMEHRRKEEEQGGEEIWPAVPKVTGEMRTGKLAEEEKFCSQLEAASCMARSELAW</sequence>
<evidence type="ECO:0000256" key="12">
    <source>
        <dbReference type="ARBA" id="ARBA00049097"/>
    </source>
</evidence>
<name>A0A9W5YTF7_9EURO</name>
<comment type="catalytic activity">
    <reaction evidence="12">
        <text>choline + 2 reduced [2Fe-2S]-[ferredoxin] + O2 + 2 H(+) = betaine aldehyde hydrate + 2 oxidized [2Fe-2S]-[ferredoxin] + H2O</text>
        <dbReference type="Rhea" id="RHEA:17769"/>
        <dbReference type="Rhea" id="RHEA-COMP:10000"/>
        <dbReference type="Rhea" id="RHEA-COMP:10001"/>
        <dbReference type="ChEBI" id="CHEBI:15354"/>
        <dbReference type="ChEBI" id="CHEBI:15377"/>
        <dbReference type="ChEBI" id="CHEBI:15378"/>
        <dbReference type="ChEBI" id="CHEBI:15379"/>
        <dbReference type="ChEBI" id="CHEBI:15870"/>
        <dbReference type="ChEBI" id="CHEBI:33737"/>
        <dbReference type="ChEBI" id="CHEBI:33738"/>
        <dbReference type="EC" id="1.14.15.7"/>
    </reaction>
</comment>
<feature type="transmembrane region" description="Helical" evidence="13">
    <location>
        <begin position="12"/>
        <end position="30"/>
    </location>
</feature>
<evidence type="ECO:0000256" key="13">
    <source>
        <dbReference type="SAM" id="Phobius"/>
    </source>
</evidence>
<evidence type="ECO:0000256" key="3">
    <source>
        <dbReference type="ARBA" id="ARBA00004866"/>
    </source>
</evidence>
<dbReference type="PANTHER" id="PTHR43756:SF5">
    <property type="entry name" value="CHOLINE MONOOXYGENASE, CHLOROPLASTIC"/>
    <property type="match status" value="1"/>
</dbReference>
<keyword evidence="9" id="KW-0560">Oxidoreductase</keyword>
<dbReference type="Gene3D" id="1.20.1250.20">
    <property type="entry name" value="MFS general substrate transporter like domains"/>
    <property type="match status" value="1"/>
</dbReference>
<proteinExistence type="inferred from homology"/>
<dbReference type="Proteomes" id="UP001143548">
    <property type="component" value="Unassembled WGS sequence"/>
</dbReference>
<feature type="transmembrane region" description="Helical" evidence="13">
    <location>
        <begin position="105"/>
        <end position="127"/>
    </location>
</feature>
<dbReference type="GO" id="GO:0005506">
    <property type="term" value="F:iron ion binding"/>
    <property type="evidence" value="ECO:0007669"/>
    <property type="project" value="InterPro"/>
</dbReference>
<evidence type="ECO:0000256" key="6">
    <source>
        <dbReference type="ARBA" id="ARBA00014931"/>
    </source>
</evidence>
<dbReference type="InterPro" id="IPR036259">
    <property type="entry name" value="MFS_trans_sf"/>
</dbReference>
<reference evidence="15" key="1">
    <citation type="submission" date="2022-07" db="EMBL/GenBank/DDBJ databases">
        <title>Taxonomy of Aspergillus series Nigri: significant species reduction supported by multi-species coalescent approaches.</title>
        <authorList>
            <person name="Bian C."/>
            <person name="Kusuya Y."/>
            <person name="Sklenar F."/>
            <person name="D'hooge E."/>
            <person name="Yaguchi T."/>
            <person name="Takahashi H."/>
            <person name="Hubka V."/>
        </authorList>
    </citation>
    <scope>NUCLEOTIDE SEQUENCE</scope>
    <source>
        <strain evidence="15">CBS 733.88</strain>
    </source>
</reference>
<evidence type="ECO:0000313" key="15">
    <source>
        <dbReference type="EMBL" id="GKZ21762.1"/>
    </source>
</evidence>
<dbReference type="CDD" id="cd00680">
    <property type="entry name" value="RHO_alpha_C"/>
    <property type="match status" value="1"/>
</dbReference>
<keyword evidence="8" id="KW-0479">Metal-binding</keyword>
<evidence type="ECO:0000256" key="11">
    <source>
        <dbReference type="ARBA" id="ARBA00023014"/>
    </source>
</evidence>
<evidence type="ECO:0000256" key="9">
    <source>
        <dbReference type="ARBA" id="ARBA00023002"/>
    </source>
</evidence>
<dbReference type="CDD" id="cd03469">
    <property type="entry name" value="Rieske_RO_Alpha_N"/>
    <property type="match status" value="1"/>
</dbReference>
<evidence type="ECO:0000256" key="5">
    <source>
        <dbReference type="ARBA" id="ARBA00012763"/>
    </source>
</evidence>
<evidence type="ECO:0000313" key="16">
    <source>
        <dbReference type="Proteomes" id="UP001143548"/>
    </source>
</evidence>
<accession>A0A9W5YTF7</accession>
<keyword evidence="13" id="KW-0812">Transmembrane</keyword>
<gene>
    <name evidence="15" type="ORF">AbraCBS73388_007676</name>
</gene>
<dbReference type="InterPro" id="IPR036922">
    <property type="entry name" value="Rieske_2Fe-2S_sf"/>
</dbReference>
<dbReference type="GO" id="GO:0051537">
    <property type="term" value="F:2 iron, 2 sulfur cluster binding"/>
    <property type="evidence" value="ECO:0007669"/>
    <property type="project" value="UniProtKB-KW"/>
</dbReference>
<evidence type="ECO:0000259" key="14">
    <source>
        <dbReference type="PROSITE" id="PS51296"/>
    </source>
</evidence>
<comment type="caution">
    <text evidence="15">The sequence shown here is derived from an EMBL/GenBank/DDBJ whole genome shotgun (WGS) entry which is preliminary data.</text>
</comment>
<comment type="function">
    <text evidence="2">Catalyzes the first step of the osmoprotectant glycine betaine synthesis.</text>
</comment>
<evidence type="ECO:0000256" key="8">
    <source>
        <dbReference type="ARBA" id="ARBA00022723"/>
    </source>
</evidence>
<dbReference type="Gene3D" id="3.90.380.10">
    <property type="entry name" value="Naphthalene 1,2-dioxygenase Alpha Subunit, Chain A, domain 1"/>
    <property type="match status" value="2"/>
</dbReference>
<evidence type="ECO:0000256" key="4">
    <source>
        <dbReference type="ARBA" id="ARBA00010848"/>
    </source>
</evidence>
<evidence type="ECO:0000256" key="2">
    <source>
        <dbReference type="ARBA" id="ARBA00002149"/>
    </source>
</evidence>
<dbReference type="AlphaFoldDB" id="A0A9W5YTF7"/>
<comment type="cofactor">
    <cofactor evidence="1">
        <name>Fe cation</name>
        <dbReference type="ChEBI" id="CHEBI:24875"/>
    </cofactor>
</comment>
<comment type="similarity">
    <text evidence="4">Belongs to the choline monooxygenase family.</text>
</comment>
<dbReference type="Pfam" id="PF00355">
    <property type="entry name" value="Rieske"/>
    <property type="match status" value="1"/>
</dbReference>
<dbReference type="InterPro" id="IPR015879">
    <property type="entry name" value="Ring_hydroxy_dOase_asu_C_dom"/>
</dbReference>
<feature type="domain" description="Rieske" evidence="14">
    <location>
        <begin position="180"/>
        <end position="267"/>
    </location>
</feature>
<feature type="transmembrane region" description="Helical" evidence="13">
    <location>
        <begin position="67"/>
        <end position="93"/>
    </location>
</feature>
<keyword evidence="13" id="KW-1133">Transmembrane helix</keyword>
<evidence type="ECO:0000256" key="7">
    <source>
        <dbReference type="ARBA" id="ARBA00022714"/>
    </source>
</evidence>
<dbReference type="SUPFAM" id="SSF55961">
    <property type="entry name" value="Bet v1-like"/>
    <property type="match status" value="1"/>
</dbReference>
<dbReference type="PROSITE" id="PS51296">
    <property type="entry name" value="RIESKE"/>
    <property type="match status" value="1"/>
</dbReference>
<dbReference type="InterPro" id="IPR017941">
    <property type="entry name" value="Rieske_2Fe-2S"/>
</dbReference>
<dbReference type="EC" id="1.14.15.7" evidence="5"/>
<keyword evidence="11" id="KW-0411">Iron-sulfur</keyword>